<feature type="domain" description="Methyltransferase type 11" evidence="1">
    <location>
        <begin position="37"/>
        <end position="130"/>
    </location>
</feature>
<dbReference type="InterPro" id="IPR013216">
    <property type="entry name" value="Methyltransf_11"/>
</dbReference>
<dbReference type="EMBL" id="SLXK01000014">
    <property type="protein sequence ID" value="TCP28890.1"/>
    <property type="molecule type" value="Genomic_DNA"/>
</dbReference>
<dbReference type="PANTHER" id="PTHR45036:SF1">
    <property type="entry name" value="METHYLTRANSFERASE LIKE 7A"/>
    <property type="match status" value="1"/>
</dbReference>
<sequence length="195" mass="22254">MSKWFPKLYDKLMAPLEKKKLENIRRGLISKAEGHVLEIGSGTGANFPFYKNASHITAIEPNPNMIKESLPKINQTRVPIDIRQESAEVLPFKENTFDTVVGTLVFCTIPNPRQALNDIRRVLKPEGKFLLFEHVRMGNTTLSSLQNILTPVWKHLCDGCHLNRDTLKFVQESEFHVNNVTSYYNGLFLVIESTN</sequence>
<evidence type="ECO:0000313" key="2">
    <source>
        <dbReference type="EMBL" id="TCP28890.1"/>
    </source>
</evidence>
<keyword evidence="2" id="KW-0489">Methyltransferase</keyword>
<dbReference type="GO" id="GO:0032259">
    <property type="term" value="P:methylation"/>
    <property type="evidence" value="ECO:0007669"/>
    <property type="project" value="UniProtKB-KW"/>
</dbReference>
<keyword evidence="3" id="KW-1185">Reference proteome</keyword>
<dbReference type="RefSeq" id="WP_132746195.1">
    <property type="nucleotide sequence ID" value="NZ_SLXK01000014.1"/>
</dbReference>
<dbReference type="OrthoDB" id="9772751at2"/>
<comment type="caution">
    <text evidence="2">The sequence shown here is derived from an EMBL/GenBank/DDBJ whole genome shotgun (WGS) entry which is preliminary data.</text>
</comment>
<dbReference type="Pfam" id="PF08241">
    <property type="entry name" value="Methyltransf_11"/>
    <property type="match status" value="1"/>
</dbReference>
<dbReference type="CDD" id="cd02440">
    <property type="entry name" value="AdoMet_MTases"/>
    <property type="match status" value="1"/>
</dbReference>
<accession>A0A4R2P2H7</accession>
<organism evidence="2 3">
    <name type="scientific">Scopulibacillus darangshiensis</name>
    <dbReference type="NCBI Taxonomy" id="442528"/>
    <lineage>
        <taxon>Bacteria</taxon>
        <taxon>Bacillati</taxon>
        <taxon>Bacillota</taxon>
        <taxon>Bacilli</taxon>
        <taxon>Bacillales</taxon>
        <taxon>Sporolactobacillaceae</taxon>
        <taxon>Scopulibacillus</taxon>
    </lineage>
</organism>
<evidence type="ECO:0000259" key="1">
    <source>
        <dbReference type="Pfam" id="PF08241"/>
    </source>
</evidence>
<evidence type="ECO:0000313" key="3">
    <source>
        <dbReference type="Proteomes" id="UP000295416"/>
    </source>
</evidence>
<dbReference type="InterPro" id="IPR052356">
    <property type="entry name" value="Thiol_S-MT"/>
</dbReference>
<dbReference type="AlphaFoldDB" id="A0A4R2P2H7"/>
<dbReference type="PANTHER" id="PTHR45036">
    <property type="entry name" value="METHYLTRANSFERASE LIKE 7B"/>
    <property type="match status" value="1"/>
</dbReference>
<proteinExistence type="predicted"/>
<protein>
    <submittedName>
        <fullName evidence="2">Methyltransferase family protein</fullName>
    </submittedName>
</protein>
<dbReference type="Proteomes" id="UP000295416">
    <property type="component" value="Unassembled WGS sequence"/>
</dbReference>
<name>A0A4R2P2H7_9BACL</name>
<gene>
    <name evidence="2" type="ORF">EV207_11412</name>
</gene>
<dbReference type="SUPFAM" id="SSF53335">
    <property type="entry name" value="S-adenosyl-L-methionine-dependent methyltransferases"/>
    <property type="match status" value="1"/>
</dbReference>
<reference evidence="2 3" key="1">
    <citation type="submission" date="2019-03" db="EMBL/GenBank/DDBJ databases">
        <title>Genomic Encyclopedia of Type Strains, Phase IV (KMG-IV): sequencing the most valuable type-strain genomes for metagenomic binning, comparative biology and taxonomic classification.</title>
        <authorList>
            <person name="Goeker M."/>
        </authorList>
    </citation>
    <scope>NUCLEOTIDE SEQUENCE [LARGE SCALE GENOMIC DNA]</scope>
    <source>
        <strain evidence="2 3">DSM 19377</strain>
    </source>
</reference>
<dbReference type="Gene3D" id="3.40.50.150">
    <property type="entry name" value="Vaccinia Virus protein VP39"/>
    <property type="match status" value="1"/>
</dbReference>
<keyword evidence="2" id="KW-0808">Transferase</keyword>
<dbReference type="InterPro" id="IPR029063">
    <property type="entry name" value="SAM-dependent_MTases_sf"/>
</dbReference>
<dbReference type="GO" id="GO:0008757">
    <property type="term" value="F:S-adenosylmethionine-dependent methyltransferase activity"/>
    <property type="evidence" value="ECO:0007669"/>
    <property type="project" value="InterPro"/>
</dbReference>